<evidence type="ECO:0000313" key="1">
    <source>
        <dbReference type="EMBL" id="KAF2149978.1"/>
    </source>
</evidence>
<proteinExistence type="predicted"/>
<comment type="caution">
    <text evidence="1">The sequence shown here is derived from an EMBL/GenBank/DDBJ whole genome shotgun (WGS) entry which is preliminary data.</text>
</comment>
<accession>A0A9P4IU13</accession>
<reference evidence="1" key="1">
    <citation type="journal article" date="2020" name="Stud. Mycol.">
        <title>101 Dothideomycetes genomes: a test case for predicting lifestyles and emergence of pathogens.</title>
        <authorList>
            <person name="Haridas S."/>
            <person name="Albert R."/>
            <person name="Binder M."/>
            <person name="Bloem J."/>
            <person name="Labutti K."/>
            <person name="Salamov A."/>
            <person name="Andreopoulos B."/>
            <person name="Baker S."/>
            <person name="Barry K."/>
            <person name="Bills G."/>
            <person name="Bluhm B."/>
            <person name="Cannon C."/>
            <person name="Castanera R."/>
            <person name="Culley D."/>
            <person name="Daum C."/>
            <person name="Ezra D."/>
            <person name="Gonzalez J."/>
            <person name="Henrissat B."/>
            <person name="Kuo A."/>
            <person name="Liang C."/>
            <person name="Lipzen A."/>
            <person name="Lutzoni F."/>
            <person name="Magnuson J."/>
            <person name="Mondo S."/>
            <person name="Nolan M."/>
            <person name="Ohm R."/>
            <person name="Pangilinan J."/>
            <person name="Park H.-J."/>
            <person name="Ramirez L."/>
            <person name="Alfaro M."/>
            <person name="Sun H."/>
            <person name="Tritt A."/>
            <person name="Yoshinaga Y."/>
            <person name="Zwiers L.-H."/>
            <person name="Turgeon B."/>
            <person name="Goodwin S."/>
            <person name="Spatafora J."/>
            <person name="Crous P."/>
            <person name="Grigoriev I."/>
        </authorList>
    </citation>
    <scope>NUCLEOTIDE SEQUENCE</scope>
    <source>
        <strain evidence="1">CBS 260.36</strain>
    </source>
</reference>
<name>A0A9P4IU13_9PEZI</name>
<dbReference type="AlphaFoldDB" id="A0A9P4IU13"/>
<sequence>MTAAAARLVPAVSKVFAAIIPAVGTHLTDHSPPRDNARGGLIAGMVGIDIPDLVYLTWIRDCFRLSDVRPRSKELRCMPGMSSAKTSDSFITRDIVPRYCPPYSCYSPSFCSIAFPAVRDVCC</sequence>
<evidence type="ECO:0000313" key="2">
    <source>
        <dbReference type="Proteomes" id="UP000799439"/>
    </source>
</evidence>
<organism evidence="1 2">
    <name type="scientific">Myriangium duriaei CBS 260.36</name>
    <dbReference type="NCBI Taxonomy" id="1168546"/>
    <lineage>
        <taxon>Eukaryota</taxon>
        <taxon>Fungi</taxon>
        <taxon>Dikarya</taxon>
        <taxon>Ascomycota</taxon>
        <taxon>Pezizomycotina</taxon>
        <taxon>Dothideomycetes</taxon>
        <taxon>Dothideomycetidae</taxon>
        <taxon>Myriangiales</taxon>
        <taxon>Myriangiaceae</taxon>
        <taxon>Myriangium</taxon>
    </lineage>
</organism>
<gene>
    <name evidence="1" type="ORF">K461DRAFT_37547</name>
</gene>
<protein>
    <submittedName>
        <fullName evidence="1">Uncharacterized protein</fullName>
    </submittedName>
</protein>
<dbReference type="EMBL" id="ML996090">
    <property type="protein sequence ID" value="KAF2149978.1"/>
    <property type="molecule type" value="Genomic_DNA"/>
</dbReference>
<keyword evidence="2" id="KW-1185">Reference proteome</keyword>
<dbReference type="Proteomes" id="UP000799439">
    <property type="component" value="Unassembled WGS sequence"/>
</dbReference>